<evidence type="ECO:0000313" key="5">
    <source>
        <dbReference type="Proteomes" id="UP000290189"/>
    </source>
</evidence>
<protein>
    <submittedName>
        <fullName evidence="2">Uncharacterized protein</fullName>
    </submittedName>
</protein>
<sequence>MPLTSLERAVETARSIDRDGRRTVARLSSTISSMQAVISVRGEKRLTPFSTVSRVLRSERARAGHRRQQLVRRAQALLEDAVVESQDREERLNYAFYQIEEQMAARKRELQPRYSREIGELRDEIESLQCTLARVRRDQASRREEMAEDTARFVSEAELGRQRESRKEERRGRLSALRQEIAAIDEELGHIRSEASQQQQQQQQQSPVQTTPPEACTDISALADQLCVFARAFASSSTIAMHCVTVLQHLLDGRDGLRRPVDAIRQAFPDEASAACFPRALDELVSLGLIDVTDGVVSVGAGSSSADA</sequence>
<dbReference type="EMBL" id="CDSF01000024">
    <property type="protein sequence ID" value="CEO95583.1"/>
    <property type="molecule type" value="Genomic_DNA"/>
</dbReference>
<keyword evidence="4" id="KW-1185">Reference proteome</keyword>
<name>A0A0G4IK88_PLABS</name>
<dbReference type="Proteomes" id="UP000039324">
    <property type="component" value="Unassembled WGS sequence"/>
</dbReference>
<organism evidence="2 4">
    <name type="scientific">Plasmodiophora brassicae</name>
    <name type="common">Clubroot disease agent</name>
    <dbReference type="NCBI Taxonomy" id="37360"/>
    <lineage>
        <taxon>Eukaryota</taxon>
        <taxon>Sar</taxon>
        <taxon>Rhizaria</taxon>
        <taxon>Endomyxa</taxon>
        <taxon>Phytomyxea</taxon>
        <taxon>Plasmodiophorida</taxon>
        <taxon>Plasmodiophoridae</taxon>
        <taxon>Plasmodiophora</taxon>
    </lineage>
</organism>
<feature type="region of interest" description="Disordered" evidence="1">
    <location>
        <begin position="193"/>
        <end position="213"/>
    </location>
</feature>
<gene>
    <name evidence="2" type="ORF">PBRA_004309</name>
    <name evidence="3" type="ORF">PLBR_LOCUS7669</name>
</gene>
<evidence type="ECO:0000313" key="4">
    <source>
        <dbReference type="Proteomes" id="UP000039324"/>
    </source>
</evidence>
<proteinExistence type="predicted"/>
<evidence type="ECO:0000313" key="2">
    <source>
        <dbReference type="EMBL" id="CEO95583.1"/>
    </source>
</evidence>
<reference evidence="3 5" key="2">
    <citation type="submission" date="2018-03" db="EMBL/GenBank/DDBJ databases">
        <authorList>
            <person name="Fogelqvist J."/>
        </authorList>
    </citation>
    <scope>NUCLEOTIDE SEQUENCE [LARGE SCALE GENOMIC DNA]</scope>
</reference>
<geneLocation type="mitochondrion" evidence="3"/>
<accession>A0A0G4IK88</accession>
<dbReference type="EMBL" id="OVEO01000014">
    <property type="protein sequence ID" value="SPR00454.1"/>
    <property type="molecule type" value="Genomic_DNA"/>
</dbReference>
<reference evidence="2 4" key="1">
    <citation type="submission" date="2015-02" db="EMBL/GenBank/DDBJ databases">
        <authorList>
            <person name="Chooi Y.-H."/>
        </authorList>
    </citation>
    <scope>NUCLEOTIDE SEQUENCE [LARGE SCALE GENOMIC DNA]</scope>
    <source>
        <strain evidence="2">E3</strain>
    </source>
</reference>
<dbReference type="AlphaFoldDB" id="A0A0G4IK88"/>
<dbReference type="Proteomes" id="UP000290189">
    <property type="component" value="Unassembled WGS sequence"/>
</dbReference>
<evidence type="ECO:0000313" key="3">
    <source>
        <dbReference type="EMBL" id="SPR00454.1"/>
    </source>
</evidence>
<evidence type="ECO:0000256" key="1">
    <source>
        <dbReference type="SAM" id="MobiDB-lite"/>
    </source>
</evidence>
<keyword evidence="3" id="KW-0496">Mitochondrion</keyword>